<dbReference type="Gene3D" id="1.10.287.1060">
    <property type="entry name" value="ESAT-6-like"/>
    <property type="match status" value="1"/>
</dbReference>
<dbReference type="SUPFAM" id="SSF140453">
    <property type="entry name" value="EsxAB dimer-like"/>
    <property type="match status" value="1"/>
</dbReference>
<dbReference type="Proteomes" id="UP000182841">
    <property type="component" value="Unassembled WGS sequence"/>
</dbReference>
<keyword evidence="3" id="KW-1185">Reference proteome</keyword>
<dbReference type="RefSeq" id="WP_143081807.1">
    <property type="nucleotide sequence ID" value="NZ_FOGO01000002.1"/>
</dbReference>
<dbReference type="AlphaFoldDB" id="A0A1H9PS66"/>
<feature type="compositionally biased region" description="Pro residues" evidence="1">
    <location>
        <begin position="170"/>
        <end position="186"/>
    </location>
</feature>
<accession>A0A1H9PS66</accession>
<dbReference type="STRING" id="943816.AN217_01960"/>
<feature type="compositionally biased region" description="Basic and acidic residues" evidence="1">
    <location>
        <begin position="132"/>
        <end position="142"/>
    </location>
</feature>
<dbReference type="InterPro" id="IPR036689">
    <property type="entry name" value="ESAT-6-like_sf"/>
</dbReference>
<reference evidence="3" key="1">
    <citation type="submission" date="2016-10" db="EMBL/GenBank/DDBJ databases">
        <authorList>
            <person name="Varghese N."/>
            <person name="Submissions S."/>
        </authorList>
    </citation>
    <scope>NUCLEOTIDE SEQUENCE [LARGE SCALE GENOMIC DNA]</scope>
    <source>
        <strain evidence="3">CGMCC 4.6825</strain>
    </source>
</reference>
<evidence type="ECO:0000313" key="3">
    <source>
        <dbReference type="Proteomes" id="UP000182841"/>
    </source>
</evidence>
<sequence>MSFEQEWAGLVAGARDKQSSTAMQLNGAGGKDDGKWLQVTPSVLDATAKKVEKVDTAFQKVDNAAMREMEQVPGSMKGFASDDAFKTFQEMWRGQMKHLRKQFANTATALRNVTAKTLEGDVYTKEQVDKIAEDRDRKEHPLKYLLDPNRKPLLSTTPQYPFSTDQYPLLKPPPSQKPVYGPPLPTVPSTEPKS</sequence>
<dbReference type="OrthoDB" id="4204653at2"/>
<name>A0A1H9PS66_9ACTN</name>
<dbReference type="Pfam" id="PF06013">
    <property type="entry name" value="WXG100"/>
    <property type="match status" value="1"/>
</dbReference>
<organism evidence="2 3">
    <name type="scientific">Streptomyces qinglanensis</name>
    <dbReference type="NCBI Taxonomy" id="943816"/>
    <lineage>
        <taxon>Bacteria</taxon>
        <taxon>Bacillati</taxon>
        <taxon>Actinomycetota</taxon>
        <taxon>Actinomycetes</taxon>
        <taxon>Kitasatosporales</taxon>
        <taxon>Streptomycetaceae</taxon>
        <taxon>Streptomyces</taxon>
    </lineage>
</organism>
<feature type="compositionally biased region" description="Polar residues" evidence="1">
    <location>
        <begin position="154"/>
        <end position="166"/>
    </location>
</feature>
<feature type="region of interest" description="Disordered" evidence="1">
    <location>
        <begin position="14"/>
        <end position="34"/>
    </location>
</feature>
<evidence type="ECO:0000256" key="1">
    <source>
        <dbReference type="SAM" id="MobiDB-lite"/>
    </source>
</evidence>
<gene>
    <name evidence="2" type="ORF">SAMN05421870_102215</name>
</gene>
<feature type="region of interest" description="Disordered" evidence="1">
    <location>
        <begin position="132"/>
        <end position="194"/>
    </location>
</feature>
<protein>
    <submittedName>
        <fullName evidence="2">Proteins of 100 residues with WXG</fullName>
    </submittedName>
</protein>
<dbReference type="InterPro" id="IPR010310">
    <property type="entry name" value="T7SS_ESAT-6-like"/>
</dbReference>
<dbReference type="EMBL" id="FOGO01000002">
    <property type="protein sequence ID" value="SER51032.1"/>
    <property type="molecule type" value="Genomic_DNA"/>
</dbReference>
<proteinExistence type="predicted"/>
<evidence type="ECO:0000313" key="2">
    <source>
        <dbReference type="EMBL" id="SER51032.1"/>
    </source>
</evidence>